<name>A0A0C2WA54_AMAMK</name>
<evidence type="ECO:0000313" key="2">
    <source>
        <dbReference type="EMBL" id="KIL58102.1"/>
    </source>
</evidence>
<feature type="compositionally biased region" description="Basic and acidic residues" evidence="1">
    <location>
        <begin position="12"/>
        <end position="24"/>
    </location>
</feature>
<protein>
    <submittedName>
        <fullName evidence="2">Uncharacterized protein</fullName>
    </submittedName>
</protein>
<dbReference type="Proteomes" id="UP000054549">
    <property type="component" value="Unassembled WGS sequence"/>
</dbReference>
<dbReference type="EMBL" id="KN818347">
    <property type="protein sequence ID" value="KIL58102.1"/>
    <property type="molecule type" value="Genomic_DNA"/>
</dbReference>
<dbReference type="AlphaFoldDB" id="A0A0C2WA54"/>
<evidence type="ECO:0000256" key="1">
    <source>
        <dbReference type="SAM" id="MobiDB-lite"/>
    </source>
</evidence>
<dbReference type="HOGENOM" id="CLU_1969975_0_0_1"/>
<gene>
    <name evidence="2" type="ORF">M378DRAFT_15783</name>
</gene>
<keyword evidence="3" id="KW-1185">Reference proteome</keyword>
<proteinExistence type="predicted"/>
<sequence>MFKRRTSASVRNGRERAEEIEPEKQSGLVPNGKGDSSDIFVGEKMGKETQARAQRKATGQEVEILEKAPAQHGMNPVFQAMEVDNAMLQVPGCEEMTRFNLKNRRSCTTWCSTMVQPQPLPPPRPRP</sequence>
<feature type="region of interest" description="Disordered" evidence="1">
    <location>
        <begin position="1"/>
        <end position="40"/>
    </location>
</feature>
<reference evidence="2 3" key="1">
    <citation type="submission" date="2014-04" db="EMBL/GenBank/DDBJ databases">
        <title>Evolutionary Origins and Diversification of the Mycorrhizal Mutualists.</title>
        <authorList>
            <consortium name="DOE Joint Genome Institute"/>
            <consortium name="Mycorrhizal Genomics Consortium"/>
            <person name="Kohler A."/>
            <person name="Kuo A."/>
            <person name="Nagy L.G."/>
            <person name="Floudas D."/>
            <person name="Copeland A."/>
            <person name="Barry K.W."/>
            <person name="Cichocki N."/>
            <person name="Veneault-Fourrey C."/>
            <person name="LaButti K."/>
            <person name="Lindquist E.A."/>
            <person name="Lipzen A."/>
            <person name="Lundell T."/>
            <person name="Morin E."/>
            <person name="Murat C."/>
            <person name="Riley R."/>
            <person name="Ohm R."/>
            <person name="Sun H."/>
            <person name="Tunlid A."/>
            <person name="Henrissat B."/>
            <person name="Grigoriev I.V."/>
            <person name="Hibbett D.S."/>
            <person name="Martin F."/>
        </authorList>
    </citation>
    <scope>NUCLEOTIDE SEQUENCE [LARGE SCALE GENOMIC DNA]</scope>
    <source>
        <strain evidence="2 3">Koide BX008</strain>
    </source>
</reference>
<accession>A0A0C2WA54</accession>
<dbReference type="InParanoid" id="A0A0C2WA54"/>
<evidence type="ECO:0000313" key="3">
    <source>
        <dbReference type="Proteomes" id="UP000054549"/>
    </source>
</evidence>
<organism evidence="2 3">
    <name type="scientific">Amanita muscaria (strain Koide BX008)</name>
    <dbReference type="NCBI Taxonomy" id="946122"/>
    <lineage>
        <taxon>Eukaryota</taxon>
        <taxon>Fungi</taxon>
        <taxon>Dikarya</taxon>
        <taxon>Basidiomycota</taxon>
        <taxon>Agaricomycotina</taxon>
        <taxon>Agaricomycetes</taxon>
        <taxon>Agaricomycetidae</taxon>
        <taxon>Agaricales</taxon>
        <taxon>Pluteineae</taxon>
        <taxon>Amanitaceae</taxon>
        <taxon>Amanita</taxon>
    </lineage>
</organism>